<protein>
    <submittedName>
        <fullName evidence="1">Nucleoside-triphosphatase THEP1</fullName>
    </submittedName>
</protein>
<organism evidence="1 2">
    <name type="scientific">Mucilaginibacter terrae</name>
    <dbReference type="NCBI Taxonomy" id="1955052"/>
    <lineage>
        <taxon>Bacteria</taxon>
        <taxon>Pseudomonadati</taxon>
        <taxon>Bacteroidota</taxon>
        <taxon>Sphingobacteriia</taxon>
        <taxon>Sphingobacteriales</taxon>
        <taxon>Sphingobacteriaceae</taxon>
        <taxon>Mucilaginibacter</taxon>
    </lineage>
</organism>
<reference evidence="2" key="1">
    <citation type="submission" date="2023-07" db="EMBL/GenBank/DDBJ databases">
        <title>Functional and genomic diversity of the sorghum phyllosphere microbiome.</title>
        <authorList>
            <person name="Shade A."/>
        </authorList>
    </citation>
    <scope>NUCLEOTIDE SEQUENCE [LARGE SCALE GENOMIC DNA]</scope>
    <source>
        <strain evidence="2">SORGH_AS_0422</strain>
    </source>
</reference>
<name>A0ABU3GWX6_9SPHI</name>
<evidence type="ECO:0000313" key="1">
    <source>
        <dbReference type="EMBL" id="MDT3404267.1"/>
    </source>
</evidence>
<proteinExistence type="predicted"/>
<comment type="caution">
    <text evidence="1">The sequence shown here is derived from an EMBL/GenBank/DDBJ whole genome shotgun (WGS) entry which is preliminary data.</text>
</comment>
<dbReference type="RefSeq" id="WP_311951602.1">
    <property type="nucleotide sequence ID" value="NZ_JAVLVU010000001.1"/>
</dbReference>
<dbReference type="EMBL" id="JAVLVU010000001">
    <property type="protein sequence ID" value="MDT3404267.1"/>
    <property type="molecule type" value="Genomic_DNA"/>
</dbReference>
<gene>
    <name evidence="1" type="ORF">QE417_003339</name>
</gene>
<accession>A0ABU3GWX6</accession>
<sequence length="65" mass="7523">MEIKKSKYELMLESILSKSKPVVFTPEQNDKIIQDLNKGMDDFLHEQRVIEKESEMELAGIVLNA</sequence>
<dbReference type="Proteomes" id="UP001258315">
    <property type="component" value="Unassembled WGS sequence"/>
</dbReference>
<evidence type="ECO:0000313" key="2">
    <source>
        <dbReference type="Proteomes" id="UP001258315"/>
    </source>
</evidence>
<keyword evidence="2" id="KW-1185">Reference proteome</keyword>